<dbReference type="EMBL" id="JARKNE010000013">
    <property type="protein sequence ID" value="KAK5771925.1"/>
    <property type="molecule type" value="Genomic_DNA"/>
</dbReference>
<keyword evidence="2" id="KW-1185">Reference proteome</keyword>
<gene>
    <name evidence="1" type="ORF">PVK06_048181</name>
</gene>
<sequence length="137" mass="15586">MPQEAREHVCLFTSSRCVNKLSLKELILSLHVALAKVDMDYLPDLKSNFLLYAQVVGGLFNACRVNFNALSHLKNAQLDFDIRFPFRATWEEFVEEWKNSSRLYFVDTPIETNVAPIAGCKEKDEELAEPNDSSANS</sequence>
<name>A0ABR0MFC3_GOSAR</name>
<comment type="caution">
    <text evidence="1">The sequence shown here is derived from an EMBL/GenBank/DDBJ whole genome shotgun (WGS) entry which is preliminary data.</text>
</comment>
<dbReference type="Proteomes" id="UP001358586">
    <property type="component" value="Chromosome 13"/>
</dbReference>
<proteinExistence type="predicted"/>
<evidence type="ECO:0000313" key="1">
    <source>
        <dbReference type="EMBL" id="KAK5771925.1"/>
    </source>
</evidence>
<accession>A0ABR0MFC3</accession>
<reference evidence="1 2" key="1">
    <citation type="submission" date="2023-03" db="EMBL/GenBank/DDBJ databases">
        <title>WGS of Gossypium arboreum.</title>
        <authorList>
            <person name="Yu D."/>
        </authorList>
    </citation>
    <scope>NUCLEOTIDE SEQUENCE [LARGE SCALE GENOMIC DNA]</scope>
    <source>
        <tissue evidence="1">Leaf</tissue>
    </source>
</reference>
<protein>
    <submittedName>
        <fullName evidence="1">Uncharacterized protein</fullName>
    </submittedName>
</protein>
<evidence type="ECO:0000313" key="2">
    <source>
        <dbReference type="Proteomes" id="UP001358586"/>
    </source>
</evidence>
<organism evidence="1 2">
    <name type="scientific">Gossypium arboreum</name>
    <name type="common">Tree cotton</name>
    <name type="synonym">Gossypium nanking</name>
    <dbReference type="NCBI Taxonomy" id="29729"/>
    <lineage>
        <taxon>Eukaryota</taxon>
        <taxon>Viridiplantae</taxon>
        <taxon>Streptophyta</taxon>
        <taxon>Embryophyta</taxon>
        <taxon>Tracheophyta</taxon>
        <taxon>Spermatophyta</taxon>
        <taxon>Magnoliopsida</taxon>
        <taxon>eudicotyledons</taxon>
        <taxon>Gunneridae</taxon>
        <taxon>Pentapetalae</taxon>
        <taxon>rosids</taxon>
        <taxon>malvids</taxon>
        <taxon>Malvales</taxon>
        <taxon>Malvaceae</taxon>
        <taxon>Malvoideae</taxon>
        <taxon>Gossypium</taxon>
    </lineage>
</organism>